<dbReference type="InterPro" id="IPR011004">
    <property type="entry name" value="Trimer_LpxA-like_sf"/>
</dbReference>
<name>A0AAU7ASU1_9ACTN</name>
<feature type="domain" description="Nucleotidyl transferase" evidence="2">
    <location>
        <begin position="3"/>
        <end position="235"/>
    </location>
</feature>
<dbReference type="GO" id="GO:0003983">
    <property type="term" value="F:UTP:glucose-1-phosphate uridylyltransferase activity"/>
    <property type="evidence" value="ECO:0007669"/>
    <property type="project" value="UniProtKB-EC"/>
</dbReference>
<dbReference type="AlphaFoldDB" id="A0AAU7ASU1"/>
<dbReference type="Gene3D" id="3.90.550.10">
    <property type="entry name" value="Spore Coat Polysaccharide Biosynthesis Protein SpsA, Chain A"/>
    <property type="match status" value="1"/>
</dbReference>
<feature type="domain" description="Mannose-1-phosphate guanyltransferase C-terminal" evidence="3">
    <location>
        <begin position="265"/>
        <end position="352"/>
    </location>
</feature>
<gene>
    <name evidence="4" type="primary">cugP</name>
    <name evidence="4" type="ORF">DSM112329_01607</name>
</gene>
<evidence type="ECO:0000313" key="4">
    <source>
        <dbReference type="EMBL" id="XAY04770.1"/>
    </source>
</evidence>
<keyword evidence="4" id="KW-0808">Transferase</keyword>
<evidence type="ECO:0000259" key="3">
    <source>
        <dbReference type="Pfam" id="PF25087"/>
    </source>
</evidence>
<dbReference type="Pfam" id="PF25087">
    <property type="entry name" value="GMPPB_C"/>
    <property type="match status" value="1"/>
</dbReference>
<keyword evidence="4" id="KW-0548">Nucleotidyltransferase</keyword>
<dbReference type="RefSeq" id="WP_354701295.1">
    <property type="nucleotide sequence ID" value="NZ_CP114014.1"/>
</dbReference>
<dbReference type="InterPro" id="IPR029044">
    <property type="entry name" value="Nucleotide-diphossugar_trans"/>
</dbReference>
<reference evidence="4" key="1">
    <citation type="submission" date="2022-12" db="EMBL/GenBank/DDBJ databases">
        <title>Paraconexibacter alkalitolerans sp. nov. and Baekduia alba sp. nov., isolated from soil and emended description of the genera Paraconexibacter (Chun et al., 2020) and Baekduia (An et al., 2020).</title>
        <authorList>
            <person name="Vieira S."/>
            <person name="Huber K.J."/>
            <person name="Geppert A."/>
            <person name="Wolf J."/>
            <person name="Neumann-Schaal M."/>
            <person name="Muesken M."/>
            <person name="Overmann J."/>
        </authorList>
    </citation>
    <scope>NUCLEOTIDE SEQUENCE</scope>
    <source>
        <strain evidence="4">AEG42_29</strain>
    </source>
</reference>
<dbReference type="Pfam" id="PF00483">
    <property type="entry name" value="NTP_transferase"/>
    <property type="match status" value="1"/>
</dbReference>
<comment type="similarity">
    <text evidence="1">Belongs to the transferase hexapeptide repeat family.</text>
</comment>
<organism evidence="4">
    <name type="scientific">Paraconexibacter sp. AEG42_29</name>
    <dbReference type="NCBI Taxonomy" id="2997339"/>
    <lineage>
        <taxon>Bacteria</taxon>
        <taxon>Bacillati</taxon>
        <taxon>Actinomycetota</taxon>
        <taxon>Thermoleophilia</taxon>
        <taxon>Solirubrobacterales</taxon>
        <taxon>Paraconexibacteraceae</taxon>
        <taxon>Paraconexibacter</taxon>
    </lineage>
</organism>
<dbReference type="InterPro" id="IPR056729">
    <property type="entry name" value="GMPPB_C"/>
</dbReference>
<evidence type="ECO:0000259" key="2">
    <source>
        <dbReference type="Pfam" id="PF00483"/>
    </source>
</evidence>
<dbReference type="PANTHER" id="PTHR22572">
    <property type="entry name" value="SUGAR-1-PHOSPHATE GUANYL TRANSFERASE"/>
    <property type="match status" value="1"/>
</dbReference>
<protein>
    <submittedName>
        <fullName evidence="4">UTP--glucose-1-phosphate uridylyltransferase</fullName>
        <ecNumber evidence="4">2.7.7.9</ecNumber>
    </submittedName>
</protein>
<dbReference type="Gene3D" id="2.160.10.10">
    <property type="entry name" value="Hexapeptide repeat proteins"/>
    <property type="match status" value="1"/>
</dbReference>
<dbReference type="KEGG" id="parq:DSM112329_01607"/>
<dbReference type="InterPro" id="IPR050486">
    <property type="entry name" value="Mannose-1P_guanyltransferase"/>
</dbReference>
<dbReference type="EMBL" id="CP114014">
    <property type="protein sequence ID" value="XAY04770.1"/>
    <property type="molecule type" value="Genomic_DNA"/>
</dbReference>
<dbReference type="SUPFAM" id="SSF51161">
    <property type="entry name" value="Trimeric LpxA-like enzymes"/>
    <property type="match status" value="1"/>
</dbReference>
<dbReference type="InterPro" id="IPR005835">
    <property type="entry name" value="NTP_transferase_dom"/>
</dbReference>
<proteinExistence type="inferred from homology"/>
<evidence type="ECO:0000256" key="1">
    <source>
        <dbReference type="ARBA" id="ARBA00007274"/>
    </source>
</evidence>
<dbReference type="CDD" id="cd04181">
    <property type="entry name" value="NTP_transferase"/>
    <property type="match status" value="1"/>
</dbReference>
<dbReference type="SUPFAM" id="SSF53448">
    <property type="entry name" value="Nucleotide-diphospho-sugar transferases"/>
    <property type="match status" value="1"/>
</dbReference>
<sequence>MQAVILVGGEGTRLRPLTSGTPKPIVTFVDRPFMGFMLGWLSRHGVTDVVMCCGFLATKVKDILGDGSEFGVNLQFVEEPEPRGTAGALKFAEHLLEDRFLMLNGDTLTDIDLSAQIAQHEQTGAKGTLGLVPVEDPSAFGLVLRNEGGSVSGFLEKPGPDQLVGLDEYLVSGGIYVLEKSILDLIEPDKNVSIETEVWPALVGDGLYGFAADASSYWLDIGTPDRYMQGTSDILTGAVETAVSTRLDGSRQAIAGDVDPGATVTGPVIIEAGASVAAGATVTGPSVIGAGTIVGAGATVDASVVLADCVIGEGAVIRGAILSPNVTVGDRTVVSDLAMLGDGVNVGADNVLGAAVKLFPGTALGDKAIKV</sequence>
<accession>A0AAU7ASU1</accession>
<dbReference type="EC" id="2.7.7.9" evidence="4"/>